<comment type="caution">
    <text evidence="2">The sequence shown here is derived from an EMBL/GenBank/DDBJ whole genome shotgun (WGS) entry which is preliminary data.</text>
</comment>
<organism evidence="2 3">
    <name type="scientific">Extremus antarcticus</name>
    <dbReference type="NCBI Taxonomy" id="702011"/>
    <lineage>
        <taxon>Eukaryota</taxon>
        <taxon>Fungi</taxon>
        <taxon>Dikarya</taxon>
        <taxon>Ascomycota</taxon>
        <taxon>Pezizomycotina</taxon>
        <taxon>Dothideomycetes</taxon>
        <taxon>Dothideomycetidae</taxon>
        <taxon>Mycosphaerellales</taxon>
        <taxon>Extremaceae</taxon>
        <taxon>Extremus</taxon>
    </lineage>
</organism>
<feature type="compositionally biased region" description="Basic and acidic residues" evidence="1">
    <location>
        <begin position="229"/>
        <end position="276"/>
    </location>
</feature>
<sequence length="276" mass="30666">MPHATQDMPQHPLTNGDAASSKFLSHLNSYPVVSDGVETFKSNPYGKKSIDLADSAYQRFGKPVEPYLETPYSYAKPYVAKADELASSGLGRVETHFPIVKEDTQNIVSQGKSMFWYPFKLADDGRTYLVQTWQDEYNKTASHKSRNAGLSTLLLALISTQLKLASDFFQLIADFLGPKYEEGKSKANHYAKQAQDTADEYTAYGKEKLNELAKKGDEYTKQAQNKAGELQKEGEKGVEQAKKKGDEYAGKAEAKAGEVQKEGEKKAEQAKQKAQK</sequence>
<dbReference type="Proteomes" id="UP001271007">
    <property type="component" value="Unassembled WGS sequence"/>
</dbReference>
<dbReference type="EMBL" id="JAWDJX010000140">
    <property type="protein sequence ID" value="KAK3045865.1"/>
    <property type="molecule type" value="Genomic_DNA"/>
</dbReference>
<protein>
    <submittedName>
        <fullName evidence="2">Uncharacterized protein</fullName>
    </submittedName>
</protein>
<keyword evidence="3" id="KW-1185">Reference proteome</keyword>
<accession>A0AAJ0G6X5</accession>
<reference evidence="2" key="1">
    <citation type="submission" date="2023-04" db="EMBL/GenBank/DDBJ databases">
        <title>Black Yeasts Isolated from many extreme environments.</title>
        <authorList>
            <person name="Coleine C."/>
            <person name="Stajich J.E."/>
            <person name="Selbmann L."/>
        </authorList>
    </citation>
    <scope>NUCLEOTIDE SEQUENCE</scope>
    <source>
        <strain evidence="2">CCFEE 5312</strain>
    </source>
</reference>
<gene>
    <name evidence="2" type="ORF">LTR09_012596</name>
</gene>
<evidence type="ECO:0000256" key="1">
    <source>
        <dbReference type="SAM" id="MobiDB-lite"/>
    </source>
</evidence>
<feature type="region of interest" description="Disordered" evidence="1">
    <location>
        <begin position="220"/>
        <end position="276"/>
    </location>
</feature>
<dbReference type="AlphaFoldDB" id="A0AAJ0G6X5"/>
<proteinExistence type="predicted"/>
<evidence type="ECO:0000313" key="2">
    <source>
        <dbReference type="EMBL" id="KAK3045865.1"/>
    </source>
</evidence>
<name>A0AAJ0G6X5_9PEZI</name>
<evidence type="ECO:0000313" key="3">
    <source>
        <dbReference type="Proteomes" id="UP001271007"/>
    </source>
</evidence>